<evidence type="ECO:0000313" key="3">
    <source>
        <dbReference type="EMBL" id="ANE44238.1"/>
    </source>
</evidence>
<reference evidence="3 4" key="1">
    <citation type="submission" date="2015-01" db="EMBL/GenBank/DDBJ databases">
        <title>Deinococcus puniceus/DY1/ whole genome sequencing.</title>
        <authorList>
            <person name="Kim M.K."/>
            <person name="Srinivasan S."/>
            <person name="Lee J.-J."/>
        </authorList>
    </citation>
    <scope>NUCLEOTIDE SEQUENCE [LARGE SCALE GENOMIC DNA]</scope>
    <source>
        <strain evidence="3 4">DY1</strain>
    </source>
</reference>
<keyword evidence="2" id="KW-0560">Oxidoreductase</keyword>
<accession>A0A172TB42</accession>
<protein>
    <submittedName>
        <fullName evidence="3">Short-chain dehydrogenase</fullName>
    </submittedName>
</protein>
<dbReference type="KEGG" id="dpu:SU48_11220"/>
<sequence length="212" mass="21765">MTTLIIGATGGIGAAMARAMAATDSLVLAGRDEAKLSAVAAETGAKSQRVDVGFESHVRSLLDGVESLDTVIYAAGAALPQPLADLDAAQVRAVWNANYFGAIWTLKYGLPKLAEGGRMYLIGARPELVTAKGFSQYAASKAALAQAVTIARLELPRGTQKALTLVLPPAVDTPLWTQVGRVPRGAISAGAVAQAIAADRAGAAQGELRVES</sequence>
<keyword evidence="4" id="KW-1185">Reference proteome</keyword>
<dbReference type="PANTHER" id="PTHR43669:SF3">
    <property type="entry name" value="ALCOHOL DEHYDROGENASE, PUTATIVE (AFU_ORTHOLOGUE AFUA_3G03445)-RELATED"/>
    <property type="match status" value="1"/>
</dbReference>
<dbReference type="PRINTS" id="PR00081">
    <property type="entry name" value="GDHRDH"/>
</dbReference>
<evidence type="ECO:0000256" key="2">
    <source>
        <dbReference type="ARBA" id="ARBA00023002"/>
    </source>
</evidence>
<evidence type="ECO:0000313" key="4">
    <source>
        <dbReference type="Proteomes" id="UP000077363"/>
    </source>
</evidence>
<dbReference type="GO" id="GO:0016491">
    <property type="term" value="F:oxidoreductase activity"/>
    <property type="evidence" value="ECO:0007669"/>
    <property type="project" value="UniProtKB-KW"/>
</dbReference>
<proteinExistence type="inferred from homology"/>
<dbReference type="SUPFAM" id="SSF51735">
    <property type="entry name" value="NAD(P)-binding Rossmann-fold domains"/>
    <property type="match status" value="1"/>
</dbReference>
<dbReference type="PATRIC" id="fig|1182568.3.peg.2327"/>
<dbReference type="PANTHER" id="PTHR43669">
    <property type="entry name" value="5-KETO-D-GLUCONATE 5-REDUCTASE"/>
    <property type="match status" value="1"/>
</dbReference>
<dbReference type="InterPro" id="IPR002347">
    <property type="entry name" value="SDR_fam"/>
</dbReference>
<dbReference type="Gene3D" id="3.40.50.720">
    <property type="entry name" value="NAD(P)-binding Rossmann-like Domain"/>
    <property type="match status" value="1"/>
</dbReference>
<dbReference type="AlphaFoldDB" id="A0A172TB42"/>
<dbReference type="Pfam" id="PF00106">
    <property type="entry name" value="adh_short"/>
    <property type="match status" value="1"/>
</dbReference>
<organism evidence="3 4">
    <name type="scientific">Deinococcus puniceus</name>
    <dbReference type="NCBI Taxonomy" id="1182568"/>
    <lineage>
        <taxon>Bacteria</taxon>
        <taxon>Thermotogati</taxon>
        <taxon>Deinococcota</taxon>
        <taxon>Deinococci</taxon>
        <taxon>Deinococcales</taxon>
        <taxon>Deinococcaceae</taxon>
        <taxon>Deinococcus</taxon>
    </lineage>
</organism>
<gene>
    <name evidence="3" type="ORF">SU48_11220</name>
</gene>
<dbReference type="InterPro" id="IPR036291">
    <property type="entry name" value="NAD(P)-bd_dom_sf"/>
</dbReference>
<dbReference type="Proteomes" id="UP000077363">
    <property type="component" value="Chromosome"/>
</dbReference>
<evidence type="ECO:0000256" key="1">
    <source>
        <dbReference type="ARBA" id="ARBA00006484"/>
    </source>
</evidence>
<dbReference type="OrthoDB" id="65026at2"/>
<name>A0A172TB42_9DEIO</name>
<comment type="similarity">
    <text evidence="1">Belongs to the short-chain dehydrogenases/reductases (SDR) family.</text>
</comment>
<dbReference type="EMBL" id="CP011387">
    <property type="protein sequence ID" value="ANE44238.1"/>
    <property type="molecule type" value="Genomic_DNA"/>
</dbReference>
<dbReference type="RefSeq" id="WP_064015325.1">
    <property type="nucleotide sequence ID" value="NZ_CP011387.1"/>
</dbReference>